<reference evidence="1 2" key="1">
    <citation type="journal article" date="2022" name="Genome Biol. Evol.">
        <title>The Spruce Budworm Genome: Reconstructing the Evolutionary History of Antifreeze Proteins.</title>
        <authorList>
            <person name="Beliveau C."/>
            <person name="Gagne P."/>
            <person name="Picq S."/>
            <person name="Vernygora O."/>
            <person name="Keeling C.I."/>
            <person name="Pinkney K."/>
            <person name="Doucet D."/>
            <person name="Wen F."/>
            <person name="Johnston J.S."/>
            <person name="Maaroufi H."/>
            <person name="Boyle B."/>
            <person name="Laroche J."/>
            <person name="Dewar K."/>
            <person name="Juretic N."/>
            <person name="Blackburn G."/>
            <person name="Nisole A."/>
            <person name="Brunet B."/>
            <person name="Brandao M."/>
            <person name="Lumley L."/>
            <person name="Duan J."/>
            <person name="Quan G."/>
            <person name="Lucarotti C.J."/>
            <person name="Roe A.D."/>
            <person name="Sperling F.A.H."/>
            <person name="Levesque R.C."/>
            <person name="Cusson M."/>
        </authorList>
    </citation>
    <scope>NUCLEOTIDE SEQUENCE [LARGE SCALE GENOMIC DNA]</scope>
    <source>
        <strain evidence="1">Glfc:IPQL:Cfum</strain>
    </source>
</reference>
<accession>A0ACC0KG37</accession>
<evidence type="ECO:0000313" key="2">
    <source>
        <dbReference type="Proteomes" id="UP001064048"/>
    </source>
</evidence>
<evidence type="ECO:0000313" key="1">
    <source>
        <dbReference type="EMBL" id="KAI8435388.1"/>
    </source>
</evidence>
<dbReference type="EMBL" id="CM046105">
    <property type="protein sequence ID" value="KAI8435388.1"/>
    <property type="molecule type" value="Genomic_DNA"/>
</dbReference>
<dbReference type="Proteomes" id="UP001064048">
    <property type="component" value="Chromosome 5"/>
</dbReference>
<gene>
    <name evidence="1" type="ORF">MSG28_003706</name>
</gene>
<comment type="caution">
    <text evidence="1">The sequence shown here is derived from an EMBL/GenBank/DDBJ whole genome shotgun (WGS) entry which is preliminary data.</text>
</comment>
<keyword evidence="2" id="KW-1185">Reference proteome</keyword>
<protein>
    <submittedName>
        <fullName evidence="1">Uncharacterized protein</fullName>
    </submittedName>
</protein>
<name>A0ACC0KG37_CHOFU</name>
<sequence>MKRGCGLMLLEKASEGTAEESRHSVQQWSVEKGVENTSVASSTNEPSVVTAPAVGVSDREVPVPVLSDQSEEED</sequence>
<proteinExistence type="predicted"/>
<organism evidence="1 2">
    <name type="scientific">Choristoneura fumiferana</name>
    <name type="common">Spruce budworm moth</name>
    <name type="synonym">Archips fumiferana</name>
    <dbReference type="NCBI Taxonomy" id="7141"/>
    <lineage>
        <taxon>Eukaryota</taxon>
        <taxon>Metazoa</taxon>
        <taxon>Ecdysozoa</taxon>
        <taxon>Arthropoda</taxon>
        <taxon>Hexapoda</taxon>
        <taxon>Insecta</taxon>
        <taxon>Pterygota</taxon>
        <taxon>Neoptera</taxon>
        <taxon>Endopterygota</taxon>
        <taxon>Lepidoptera</taxon>
        <taxon>Glossata</taxon>
        <taxon>Ditrysia</taxon>
        <taxon>Tortricoidea</taxon>
        <taxon>Tortricidae</taxon>
        <taxon>Tortricinae</taxon>
        <taxon>Choristoneura</taxon>
    </lineage>
</organism>